<organism evidence="3 4">
    <name type="scientific">Leucobacter chromiiresistens</name>
    <dbReference type="NCBI Taxonomy" id="1079994"/>
    <lineage>
        <taxon>Bacteria</taxon>
        <taxon>Bacillati</taxon>
        <taxon>Actinomycetota</taxon>
        <taxon>Actinomycetes</taxon>
        <taxon>Micrococcales</taxon>
        <taxon>Microbacteriaceae</taxon>
        <taxon>Leucobacter</taxon>
    </lineage>
</organism>
<feature type="transmembrane region" description="Helical" evidence="2">
    <location>
        <begin position="59"/>
        <end position="78"/>
    </location>
</feature>
<comment type="caution">
    <text evidence="3">The sequence shown here is derived from an EMBL/GenBank/DDBJ whole genome shotgun (WGS) entry which is preliminary data.</text>
</comment>
<evidence type="ECO:0008006" key="5">
    <source>
        <dbReference type="Google" id="ProtNLM"/>
    </source>
</evidence>
<evidence type="ECO:0000313" key="4">
    <source>
        <dbReference type="Proteomes" id="UP000070810"/>
    </source>
</evidence>
<accession>A0A147EQ62</accession>
<evidence type="ECO:0000313" key="3">
    <source>
        <dbReference type="EMBL" id="KTR86526.1"/>
    </source>
</evidence>
<keyword evidence="4" id="KW-1185">Reference proteome</keyword>
<dbReference type="Proteomes" id="UP000070810">
    <property type="component" value="Unassembled WGS sequence"/>
</dbReference>
<reference evidence="3 4" key="1">
    <citation type="journal article" date="2016" name="Front. Microbiol.">
        <title>Genomic Resource of Rice Seed Associated Bacteria.</title>
        <authorList>
            <person name="Midha S."/>
            <person name="Bansal K."/>
            <person name="Sharma S."/>
            <person name="Kumar N."/>
            <person name="Patil P.P."/>
            <person name="Chaudhry V."/>
            <person name="Patil P.B."/>
        </authorList>
    </citation>
    <scope>NUCLEOTIDE SEQUENCE [LARGE SCALE GENOMIC DNA]</scope>
    <source>
        <strain evidence="3 4">NS354</strain>
    </source>
</reference>
<feature type="transmembrane region" description="Helical" evidence="2">
    <location>
        <begin position="168"/>
        <end position="190"/>
    </location>
</feature>
<evidence type="ECO:0000256" key="1">
    <source>
        <dbReference type="SAM" id="MobiDB-lite"/>
    </source>
</evidence>
<feature type="transmembrane region" description="Helical" evidence="2">
    <location>
        <begin position="84"/>
        <end position="105"/>
    </location>
</feature>
<protein>
    <recommendedName>
        <fullName evidence="5">PH domain-containing protein</fullName>
    </recommendedName>
</protein>
<sequence length="303" mass="32767">MKRSTGVRRGVGARSAIQRSAPRGAGKSNAGARRLITSFEGLPARVGLRSDPYPNRRSLMLARLGFAFAAMGVLRLAGAAENSWATATSLVIGFACCLAIVITLIDPHVFTPGVVRIEIDGAQRRISFRSIAALVVDWLAFAVIMLWATAARAFLIVQAETDGTDFSLLRMPPSVFVVLGLGAFASAHLVRRHRRASQVRTGLHVTSDAISCAGGGPAATVPWRTLHRASIERPGFGAPRLVLLGGDGRRLGAVSVRYLGSDPMVTAAFLHYFRDRPEERELLTDPERAIAQFRRHLEHLEGE</sequence>
<gene>
    <name evidence="3" type="ORF">NS354_03725</name>
</gene>
<proteinExistence type="predicted"/>
<feature type="region of interest" description="Disordered" evidence="1">
    <location>
        <begin position="1"/>
        <end position="30"/>
    </location>
</feature>
<dbReference type="AlphaFoldDB" id="A0A147EQ62"/>
<dbReference type="EMBL" id="LDRK01000018">
    <property type="protein sequence ID" value="KTR86526.1"/>
    <property type="molecule type" value="Genomic_DNA"/>
</dbReference>
<dbReference type="PATRIC" id="fig|1079994.3.peg.781"/>
<keyword evidence="2" id="KW-0812">Transmembrane</keyword>
<feature type="transmembrane region" description="Helical" evidence="2">
    <location>
        <begin position="126"/>
        <end position="148"/>
    </location>
</feature>
<evidence type="ECO:0000256" key="2">
    <source>
        <dbReference type="SAM" id="Phobius"/>
    </source>
</evidence>
<name>A0A147EQ62_9MICO</name>
<keyword evidence="2" id="KW-1133">Transmembrane helix</keyword>
<keyword evidence="2" id="KW-0472">Membrane</keyword>